<evidence type="ECO:0000313" key="2">
    <source>
        <dbReference type="WBParaSite" id="MCU_006606-RD"/>
    </source>
</evidence>
<reference evidence="2" key="1">
    <citation type="submission" date="2019-11" db="UniProtKB">
        <authorList>
            <consortium name="WormBaseParasite"/>
        </authorList>
    </citation>
    <scope>IDENTIFICATION</scope>
</reference>
<protein>
    <submittedName>
        <fullName evidence="2">Kinesin-like protein</fullName>
    </submittedName>
</protein>
<feature type="compositionally biased region" description="Polar residues" evidence="1">
    <location>
        <begin position="20"/>
        <end position="49"/>
    </location>
</feature>
<feature type="compositionally biased region" description="Polar residues" evidence="1">
    <location>
        <begin position="2558"/>
        <end position="2570"/>
    </location>
</feature>
<evidence type="ECO:0000256" key="1">
    <source>
        <dbReference type="SAM" id="MobiDB-lite"/>
    </source>
</evidence>
<name>A0A5K3F9R4_MESCO</name>
<organism evidence="2">
    <name type="scientific">Mesocestoides corti</name>
    <name type="common">Flatworm</name>
    <dbReference type="NCBI Taxonomy" id="53468"/>
    <lineage>
        <taxon>Eukaryota</taxon>
        <taxon>Metazoa</taxon>
        <taxon>Spiralia</taxon>
        <taxon>Lophotrochozoa</taxon>
        <taxon>Platyhelminthes</taxon>
        <taxon>Cestoda</taxon>
        <taxon>Eucestoda</taxon>
        <taxon>Cyclophyllidea</taxon>
        <taxon>Mesocestoididae</taxon>
        <taxon>Mesocestoides</taxon>
    </lineage>
</organism>
<feature type="region of interest" description="Disordered" evidence="1">
    <location>
        <begin position="345"/>
        <end position="406"/>
    </location>
</feature>
<accession>A0A5K3F9R4</accession>
<feature type="region of interest" description="Disordered" evidence="1">
    <location>
        <begin position="2555"/>
        <end position="2590"/>
    </location>
</feature>
<feature type="region of interest" description="Disordered" evidence="1">
    <location>
        <begin position="2607"/>
        <end position="2629"/>
    </location>
</feature>
<feature type="compositionally biased region" description="Polar residues" evidence="1">
    <location>
        <begin position="348"/>
        <end position="373"/>
    </location>
</feature>
<feature type="region of interest" description="Disordered" evidence="1">
    <location>
        <begin position="20"/>
        <end position="61"/>
    </location>
</feature>
<sequence>YPPDIISTTVSVQRPHCNLDSSQLENSSAEAISTDSLEGTSSSTNNNLDQDAEESGKLESDAIVVKNPTRFRCVEVQVGMCQTIRSPESAVSASSVDKKESANRIIRERSCTPLRTTAKLETSFSPDSPLTTSSKKATKNVLLTNISRCNTGNTKHAHDSVLSNVAKHKPYHYIPTFRYVTSSMDDPYTALKREHVKAYSDWSLDKISGTNRNTGMMPINQRGWWSPYVSTFQDRLAHFKHRRRYYLKAASHEFDFRNVTLRWQDARNQSLKHQQRNVHGDSCDTVSNSDWSSSETEELTVVTPVSPCALSELESVKSAGDWTKSVANERASLVENCNRTGRYRISDASANSRGMDTETTMKSGVPTNASESKAQTKRPWRNSRRKKERNGLLTPGAPSSNDTLSLDRRDNLVFKNHQSETKSSSDGIARGSSVFFDMEDDGFGNSAMSQLLAQVTDLLTTSASDDAPFELQFSPASIQSLKAELSQLPPRQRLQELPVLTRILHRTRSQSPLPTNLHELHALEGELFDYLAKDSDQKMDPLMTLQRCLGSSKVRPPYNRFLQLHLRSLLLHPDIQESNEMRMHLQNLLKRLEDSPRGLDLTASDSNLLLELVTTANVPIFNAISTPPTIFNHRDSPLIQTAMRIADTAMGLHKLAQGGQIRREEHENLLRDTENLLAAADETPCPLARFVSGIIPAEDKARLGCLVHDLLDASRDVAIYQIPRDKSCELDEISVRLGEVALLCAKFKVAKAHHIVKNRFRLTPNSFHRVCVIGQTDQGPIKEALSLIRAANLAKSQDIQTFNDLLTEDAEVKLSEADAVYLEHILTCGLDFQPSNTTSRQSADLTPKSTLSQQNTDEFLLTVDNSVVRNPFALTTTPDSSNDTENDARMASVSKFFNCEEENAYENESLIKPVDANTSTLGTGVYRGDLSLSSVELVSKKSTLPQSDALCYFKLLPEALLLRNLIGAMQRSPSHLFAYKLAPFQIIQLCDCVRKLSSVEPRSEDCKLIKKLSTEANRHLKVKLKAKTVSRVRGFYRRVQAPILRSSFNKLTSILSDIDGHRADTTGPEVRLNSENTFYLAEICFAVLFDVTDSLSLFFLEQIKHKCIVSSGNAIILTAREFKKLLYLAREATERFGKIGSESVTGEETADMSIRLLSLYKVRALLKSSGSADTKGISKRLLQRHALTQLFNQFPEKAIKRLYSNVAFHVFVAESDCLPEGTQEELLNELSALINTCERTTNALPETVNNLFSPKSKHAKLIDALKSKFVVSSVNNRQLNCDPTVLGQWITSLTSNEDVLISEYSESELDDMRQFLLTQPETQELNEGNLTEELSLSGSDKSLASFEPPKLTGVVSMLAGPAQNSPQCNLLFVLLLEALIKQFDQPVIFINRSIFDEIQGFTSTSNNGSGVVEETNIDALETLPDSLEAVDGEQQFDEAVAYLTDLLLNPDNLVPPEQFVVATKMLRHIQAASSTPLSDNQLSELNVLKTDVSEFSQEVGGFLNSDNSLLFAIASLRGLRSRLEGQGPRPADYTELVFDLGVSRSYISPDQQLWSAVLALERHLRLALADNTTPEINPTTLERVEVFLEQKLANDLVITTSQSIERLMDSRYIQDRGLLSTLQFICIASVLIPVHIEVKLLAMLLCRPITSLSTEDVTMVREILIEFATHLQLPRKPDVRQVRLLIPFLPLALDTQDVRGSVNFDKLLTTVCVANELAVDMKGPAKAKINHALAQIFWAVFFTHEQLTSSGLFGRLFKETTNFASEWLSSTCQTDSGFHEFFFHEFFFIASGVPLDLTAQLSHYVEMKSSVKTAQLISDLKEASYRSESYFHLLQSLFVIRVLMERTSPQVTLSNDQLVTVYHAVATCFHSGYFHGRLEGKVGLAHVLNRIEEVISSEESQVNLSELLFVSPHIRKFVEATLVEAGKALLEDLRSRIAPVILLLSNETGNPLMAPDPVLVREGLEASLSGFFYLPPSAVSCAVRLLNGLDASAPSVDDLRSTCHIINNLFQDDACRLESGSATVIDYFVDLKDNTDLLTDVALAMRNLDNLLSSKALQSTNDVTLFFNSLFTLSRSVRLKDVQTRRLDEVITSETVVSSPTESFSSFSVSGNVKISSGTDAFQSLESSPAVKNGFAVSAPPDKCTLIAHRAIDVKSLIDDINNNDRRSASMLDALIDAYHYSRVLIQSGRSVKRCVDGLSDVFKALADYLPSNGQPLTLIQIKILRQLANECAWHLSRHLREAMVCEDIELSLKLLQGYLSLALPTSTTTPVAAQELVSLRLASLEDDLAAADLIRFVKGNLEAESEVSNNDVTLVALQGAQKALDGFALNTVEQICLLYALDHQSDLLFADLGASVNWTEEWPLLLTGAQRQHLEERVQEWTRTIASLSAELGVAPQNAISASKWISAGLATNAAQSDVTGTIDSICNDALSTETRNLVEQLREAAEPSTRDVHDVAQLIKLRLATTPLDGFVTLTSIQTLELVSALRALSKQTSWCAQISDKLSQTWKRLCLGVACSLACGDTITRVELPAKYLHSHAILSIIHHHHHHPSSVSIEQDSCVNSRSSLPDQADSGVAERNENPPRIRQFGSSLSFTERIRRRVRSTQSMGTISRITKPPQHPSLPKRLHRDDFDWSSLSTTLSTESRRSSLDRLHELIEIRRAVVAGSAKELHRLGYGNPLMEKTLPVRCKKPDKLDLSLLRKRCEEHTDRLLRWAAYEQDQSKMCTHSMQHNFRLLNVASTDPRNRR</sequence>
<feature type="region of interest" description="Disordered" evidence="1">
    <location>
        <begin position="272"/>
        <end position="298"/>
    </location>
</feature>
<feature type="compositionally biased region" description="Basic residues" evidence="1">
    <location>
        <begin position="375"/>
        <end position="388"/>
    </location>
</feature>
<dbReference type="WBParaSite" id="MCU_006606-RD">
    <property type="protein sequence ID" value="MCU_006606-RD"/>
    <property type="gene ID" value="MCU_006606"/>
</dbReference>
<feature type="compositionally biased region" description="Polar residues" evidence="1">
    <location>
        <begin position="284"/>
        <end position="294"/>
    </location>
</feature>
<proteinExistence type="predicted"/>